<dbReference type="EMBL" id="CAUI01000023">
    <property type="protein sequence ID" value="CCU80939.1"/>
    <property type="molecule type" value="Genomic_DNA"/>
</dbReference>
<evidence type="ECO:0000313" key="1">
    <source>
        <dbReference type="EMBL" id="CCU80939.1"/>
    </source>
</evidence>
<organism evidence="1 2">
    <name type="scientific">Halanaerobium saccharolyticum subsp. saccharolyticum DSM 6643</name>
    <dbReference type="NCBI Taxonomy" id="1293054"/>
    <lineage>
        <taxon>Bacteria</taxon>
        <taxon>Bacillati</taxon>
        <taxon>Bacillota</taxon>
        <taxon>Clostridia</taxon>
        <taxon>Halanaerobiales</taxon>
        <taxon>Halanaerobiaceae</taxon>
        <taxon>Halanaerobium</taxon>
    </lineage>
</organism>
<keyword evidence="2" id="KW-1185">Reference proteome</keyword>
<reference evidence="2" key="1">
    <citation type="journal article" date="2013" name="Genome Announc.">
        <title>Genome Sequence of Halanaerobium saccharolyticum subsp. saccharolyticum Strain DSM 6643T, a Halophilic Hydrogen-Producing Bacterium.</title>
        <authorList>
            <person name="Kivisto A."/>
            <person name="Larjo A."/>
            <person name="Ciranna A."/>
            <person name="Santala V."/>
            <person name="Roos C."/>
            <person name="Karp M."/>
        </authorList>
    </citation>
    <scope>NUCLEOTIDE SEQUENCE [LARGE SCALE GENOMIC DNA]</scope>
    <source>
        <strain evidence="2">DSM 6643</strain>
    </source>
</reference>
<evidence type="ECO:0008006" key="3">
    <source>
        <dbReference type="Google" id="ProtNLM"/>
    </source>
</evidence>
<dbReference type="AlphaFoldDB" id="M5E335"/>
<dbReference type="eggNOG" id="COG1541">
    <property type="taxonomic scope" value="Bacteria"/>
</dbReference>
<gene>
    <name evidence="1" type="ORF">HSACCH_02441</name>
</gene>
<dbReference type="Gene3D" id="3.40.50.12780">
    <property type="entry name" value="N-terminal domain of ligase-like"/>
    <property type="match status" value="1"/>
</dbReference>
<dbReference type="OrthoDB" id="580775at2"/>
<dbReference type="PANTHER" id="PTHR36932">
    <property type="entry name" value="CAPSULAR POLYSACCHARIDE BIOSYNTHESIS PROTEIN"/>
    <property type="match status" value="1"/>
</dbReference>
<dbReference type="RefSeq" id="WP_005490254.1">
    <property type="nucleotide sequence ID" value="NZ_CAUI01000023.1"/>
</dbReference>
<protein>
    <recommendedName>
        <fullName evidence="3">Phenylacetate-CoA ligase</fullName>
    </recommendedName>
</protein>
<dbReference type="InterPro" id="IPR053158">
    <property type="entry name" value="CapK_Type1_Caps_Biosynth"/>
</dbReference>
<evidence type="ECO:0000313" key="2">
    <source>
        <dbReference type="Proteomes" id="UP000012063"/>
    </source>
</evidence>
<dbReference type="SUPFAM" id="SSF56801">
    <property type="entry name" value="Acetyl-CoA synthetase-like"/>
    <property type="match status" value="1"/>
</dbReference>
<proteinExistence type="predicted"/>
<sequence length="454" mass="53286">MIFKKIKTKIIVRLKKITENLPEPVSKLLVYIPFSWRLGKTYTKSQKKINKFNLLNTKSQKEIIYKKTKKIVTYAYKNNKFYNKFYNKNNFEIDKLKSFEDIKYIPIVTKSDLQKYALEVRSNEQPGRIKINSGGTSGKPLVFYVDNNSFAREWAHMHTIWKKLGYKKTDLKLTFRGKNLGSKSIKYNAVHNEYIVNTYKSLEEIKSDLLNILSKKNIKYIHGYPSEIYNFANFCLKNKSLVDKLKESLQGIFFGSEYPPPIYRDLIEDVFEAPTISWYGHSEMAILAYEKSDKYIYEPMQTYGYCESVKDENGKFHLVGTSYYNTASPFIRYDTEDIIEPVLEDNGILKKFEIETGRIGNFISDKYENKISLTALIFGRHHKIFEYVKFVQIYQDKPGKATIIISLDKEQRINKSKIKEDMDLTNVDIDFEIILRNDPIKTESGKVPLRIYNI</sequence>
<comment type="caution">
    <text evidence="1">The sequence shown here is derived from an EMBL/GenBank/DDBJ whole genome shotgun (WGS) entry which is preliminary data.</text>
</comment>
<name>M5E335_9FIRM</name>
<dbReference type="InterPro" id="IPR042099">
    <property type="entry name" value="ANL_N_sf"/>
</dbReference>
<dbReference type="InParanoid" id="M5E335"/>
<dbReference type="STRING" id="1293054.HSACCH_02441"/>
<dbReference type="PANTHER" id="PTHR36932:SF1">
    <property type="entry name" value="CAPSULAR POLYSACCHARIDE BIOSYNTHESIS PROTEIN"/>
    <property type="match status" value="1"/>
</dbReference>
<dbReference type="Proteomes" id="UP000012063">
    <property type="component" value="Unassembled WGS sequence"/>
</dbReference>
<accession>M5E335</accession>